<dbReference type="Pfam" id="PF07727">
    <property type="entry name" value="RVT_2"/>
    <property type="match status" value="1"/>
</dbReference>
<evidence type="ECO:0000313" key="3">
    <source>
        <dbReference type="EMBL" id="KAL0446219.1"/>
    </source>
</evidence>
<feature type="signal peptide" evidence="1">
    <location>
        <begin position="1"/>
        <end position="18"/>
    </location>
</feature>
<name>A0AAW2WZ53_9LAMI</name>
<reference evidence="3" key="2">
    <citation type="journal article" date="2024" name="Plant">
        <title>Genomic evolution and insights into agronomic trait innovations of Sesamum species.</title>
        <authorList>
            <person name="Miao H."/>
            <person name="Wang L."/>
            <person name="Qu L."/>
            <person name="Liu H."/>
            <person name="Sun Y."/>
            <person name="Le M."/>
            <person name="Wang Q."/>
            <person name="Wei S."/>
            <person name="Zheng Y."/>
            <person name="Lin W."/>
            <person name="Duan Y."/>
            <person name="Cao H."/>
            <person name="Xiong S."/>
            <person name="Wang X."/>
            <person name="Wei L."/>
            <person name="Li C."/>
            <person name="Ma Q."/>
            <person name="Ju M."/>
            <person name="Zhao R."/>
            <person name="Li G."/>
            <person name="Mu C."/>
            <person name="Tian Q."/>
            <person name="Mei H."/>
            <person name="Zhang T."/>
            <person name="Gao T."/>
            <person name="Zhang H."/>
        </authorList>
    </citation>
    <scope>NUCLEOTIDE SEQUENCE</scope>
    <source>
        <strain evidence="3">KEN1</strain>
    </source>
</reference>
<dbReference type="InterPro" id="IPR043502">
    <property type="entry name" value="DNA/RNA_pol_sf"/>
</dbReference>
<evidence type="ECO:0000256" key="1">
    <source>
        <dbReference type="SAM" id="SignalP"/>
    </source>
</evidence>
<evidence type="ECO:0000259" key="2">
    <source>
        <dbReference type="Pfam" id="PF07727"/>
    </source>
</evidence>
<dbReference type="InterPro" id="IPR013103">
    <property type="entry name" value="RVT_2"/>
</dbReference>
<dbReference type="SUPFAM" id="SSF56672">
    <property type="entry name" value="DNA/RNA polymerases"/>
    <property type="match status" value="1"/>
</dbReference>
<feature type="chain" id="PRO_5043744315" evidence="1">
    <location>
        <begin position="19"/>
        <end position="273"/>
    </location>
</feature>
<keyword evidence="1" id="KW-0732">Signal</keyword>
<accession>A0AAW2WZ53</accession>
<feature type="domain" description="Reverse transcriptase Ty1/copia-type" evidence="2">
    <location>
        <begin position="61"/>
        <end position="272"/>
    </location>
</feature>
<organism evidence="3">
    <name type="scientific">Sesamum latifolium</name>
    <dbReference type="NCBI Taxonomy" id="2727402"/>
    <lineage>
        <taxon>Eukaryota</taxon>
        <taxon>Viridiplantae</taxon>
        <taxon>Streptophyta</taxon>
        <taxon>Embryophyta</taxon>
        <taxon>Tracheophyta</taxon>
        <taxon>Spermatophyta</taxon>
        <taxon>Magnoliopsida</taxon>
        <taxon>eudicotyledons</taxon>
        <taxon>Gunneridae</taxon>
        <taxon>Pentapetalae</taxon>
        <taxon>asterids</taxon>
        <taxon>lamiids</taxon>
        <taxon>Lamiales</taxon>
        <taxon>Pedaliaceae</taxon>
        <taxon>Sesamum</taxon>
    </lineage>
</organism>
<gene>
    <name evidence="3" type="ORF">Slati_1749800</name>
</gene>
<sequence length="273" mass="31385">MTMFVAPLLMVLSEFTSPLPEYSCFDVSLSSLLEPGSYQQATQGKEWLETMQVEITVSERNNTWIVTALPPNKRMLGCCWVYNLKLKLNGTIERHKTHLVTKGYSQIKGVDYIDCFSLVAKTVTIRVFLVVEASKGWPVHHFDVSNAFLHGRLDEDIYKEPHERYQVPEGHVCKLINSLYDLKQASKKWNEEFIERIEAFGFLHSKHDDCLFTKRTDAGLISLLLYVDDILITRPSKPHIVNVKRYLNKLVTVKDLGEIKYFLVLEIARSSGD</sequence>
<dbReference type="EMBL" id="JACGWN010000006">
    <property type="protein sequence ID" value="KAL0446219.1"/>
    <property type="molecule type" value="Genomic_DNA"/>
</dbReference>
<protein>
    <submittedName>
        <fullName evidence="3">Retrovirus-related Pol polyprotein from transposon TNT 1-94</fullName>
    </submittedName>
</protein>
<dbReference type="AlphaFoldDB" id="A0AAW2WZ53"/>
<comment type="caution">
    <text evidence="3">The sequence shown here is derived from an EMBL/GenBank/DDBJ whole genome shotgun (WGS) entry which is preliminary data.</text>
</comment>
<proteinExistence type="predicted"/>
<reference evidence="3" key="1">
    <citation type="submission" date="2020-06" db="EMBL/GenBank/DDBJ databases">
        <authorList>
            <person name="Li T."/>
            <person name="Hu X."/>
            <person name="Zhang T."/>
            <person name="Song X."/>
            <person name="Zhang H."/>
            <person name="Dai N."/>
            <person name="Sheng W."/>
            <person name="Hou X."/>
            <person name="Wei L."/>
        </authorList>
    </citation>
    <scope>NUCLEOTIDE SEQUENCE</scope>
    <source>
        <strain evidence="3">KEN1</strain>
        <tissue evidence="3">Leaf</tissue>
    </source>
</reference>